<dbReference type="EMBL" id="AHDJ01000004">
    <property type="protein sequence ID" value="EJQ53192.1"/>
    <property type="molecule type" value="Genomic_DNA"/>
</dbReference>
<dbReference type="HOGENOM" id="CLU_448101_0_0_9"/>
<dbReference type="Proteomes" id="UP000006600">
    <property type="component" value="Unassembled WGS sequence"/>
</dbReference>
<organism evidence="1 2">
    <name type="scientific">Bacillus cereus BAG5X1-1</name>
    <dbReference type="NCBI Taxonomy" id="1053189"/>
    <lineage>
        <taxon>Bacteria</taxon>
        <taxon>Bacillati</taxon>
        <taxon>Bacillota</taxon>
        <taxon>Bacilli</taxon>
        <taxon>Bacillales</taxon>
        <taxon>Bacillaceae</taxon>
        <taxon>Bacillus</taxon>
        <taxon>Bacillus cereus group</taxon>
    </lineage>
</organism>
<dbReference type="AlphaFoldDB" id="J8BD65"/>
<sequence>MAKIYGMIKAIETAIYGKDIRSPLADSLEAINKETEKATLLSNEVEGKQSVLEAKYDNQISNMTNENPSISEMVDFRTSGNTGQSYVTAGKRADALEAQLFEGKKRIQVISNSTGINIEGFPRLEGEQDDSPRFKRAIEYCIQNELTEIRMPNKTYYVLQSINTKGIKLVGVGKPFIPLLDWEYTRPWSEEEKYTEYRNRCKGSIITTDANISIFSSGLIAENIGVFGNLRSSVGSGIESTSANKAEQEIDLYNCVIVGFKDCGIKCPHGVISASIQKTIIAQNGKNGILIGRNSVNYTGETNLLNIQDSFIIRNESHGIYGDIAGRGIIIQRTSFEYNGEPSDPERPSPSNISEIAFGCVLNLYNAGGFTNGALDFSNNYSEETYGLLKINAFEPVYGMKIVSNMWKPHDNLHYSCGIFLDGWISGITIDNNNFHTMFDYVRFAKLNNIKNVKIDMPYIGLLSNNVRPTIESRNIGDKTFLSLNSDAIEEVASLKEGTVIAVDYDANVNVTWVKLDTSREPYFNFGADGIVNENVGYLLTIGGTFYGFIQLYSVGNQIWQLRGNRTNLGIGDGSVKLYKVGGVQTVDGSGKVRKIVIDWDGQVLGNGR</sequence>
<dbReference type="PATRIC" id="fig|1053189.3.peg.237"/>
<proteinExistence type="predicted"/>
<comment type="caution">
    <text evidence="1">The sequence shown here is derived from an EMBL/GenBank/DDBJ whole genome shotgun (WGS) entry which is preliminary data.</text>
</comment>
<evidence type="ECO:0000313" key="1">
    <source>
        <dbReference type="EMBL" id="EJQ53192.1"/>
    </source>
</evidence>
<dbReference type="Gene3D" id="2.160.20.10">
    <property type="entry name" value="Single-stranded right-handed beta-helix, Pectin lyase-like"/>
    <property type="match status" value="1"/>
</dbReference>
<name>J8BD65_BACCE</name>
<gene>
    <name evidence="1" type="ORF">IEE_00236</name>
</gene>
<protein>
    <submittedName>
        <fullName evidence="1">Uncharacterized protein</fullName>
    </submittedName>
</protein>
<dbReference type="RefSeq" id="WP_002198804.1">
    <property type="nucleotide sequence ID" value="NZ_JH791996.1"/>
</dbReference>
<accession>J8BD65</accession>
<evidence type="ECO:0000313" key="2">
    <source>
        <dbReference type="Proteomes" id="UP000006600"/>
    </source>
</evidence>
<dbReference type="InterPro" id="IPR012334">
    <property type="entry name" value="Pectin_lyas_fold"/>
</dbReference>
<reference evidence="1 2" key="1">
    <citation type="submission" date="2012-04" db="EMBL/GenBank/DDBJ databases">
        <title>The Genome Sequence of Bacillus cereus BAG5X1-1.</title>
        <authorList>
            <consortium name="The Broad Institute Genome Sequencing Platform"/>
            <consortium name="The Broad Institute Genome Sequencing Center for Infectious Disease"/>
            <person name="Feldgarden M."/>
            <person name="Van der Auwera G.A."/>
            <person name="Mahillon J."/>
            <person name="Duprez V."/>
            <person name="Timmery S."/>
            <person name="Mattelet C."/>
            <person name="Dierick K."/>
            <person name="Sun M."/>
            <person name="Yu Z."/>
            <person name="Zhu L."/>
            <person name="Hu X."/>
            <person name="Shank E.B."/>
            <person name="Swiecicka I."/>
            <person name="Hansen B.M."/>
            <person name="Andrup L."/>
            <person name="Young S.K."/>
            <person name="Zeng Q."/>
            <person name="Gargeya S."/>
            <person name="Fitzgerald M."/>
            <person name="Haas B."/>
            <person name="Abouelleil A."/>
            <person name="Alvarado L."/>
            <person name="Arachchi H.M."/>
            <person name="Berlin A."/>
            <person name="Chapman S.B."/>
            <person name="Goldberg J."/>
            <person name="Griggs A."/>
            <person name="Gujja S."/>
            <person name="Hansen M."/>
            <person name="Howarth C."/>
            <person name="Imamovic A."/>
            <person name="Larimer J."/>
            <person name="McCowen C."/>
            <person name="Montmayeur A."/>
            <person name="Murphy C."/>
            <person name="Neiman D."/>
            <person name="Pearson M."/>
            <person name="Priest M."/>
            <person name="Roberts A."/>
            <person name="Saif S."/>
            <person name="Shea T."/>
            <person name="Sisk P."/>
            <person name="Sykes S."/>
            <person name="Wortman J."/>
            <person name="Nusbaum C."/>
            <person name="Birren B."/>
        </authorList>
    </citation>
    <scope>NUCLEOTIDE SEQUENCE [LARGE SCALE GENOMIC DNA]</scope>
    <source>
        <strain evidence="1 2">BAG5X1-1</strain>
    </source>
</reference>